<gene>
    <name evidence="1" type="primary">jg20281</name>
    <name evidence="1" type="ORF">PAEG_LOCUS2157</name>
</gene>
<dbReference type="EMBL" id="CAKXAJ010007012">
    <property type="protein sequence ID" value="CAH2210246.1"/>
    <property type="molecule type" value="Genomic_DNA"/>
</dbReference>
<protein>
    <submittedName>
        <fullName evidence="1">Jg20281 protein</fullName>
    </submittedName>
</protein>
<reference evidence="1" key="1">
    <citation type="submission" date="2022-03" db="EMBL/GenBank/DDBJ databases">
        <authorList>
            <person name="Lindestad O."/>
        </authorList>
    </citation>
    <scope>NUCLEOTIDE SEQUENCE</scope>
</reference>
<evidence type="ECO:0000313" key="1">
    <source>
        <dbReference type="EMBL" id="CAH2210246.1"/>
    </source>
</evidence>
<comment type="caution">
    <text evidence="1">The sequence shown here is derived from an EMBL/GenBank/DDBJ whole genome shotgun (WGS) entry which is preliminary data.</text>
</comment>
<evidence type="ECO:0000313" key="2">
    <source>
        <dbReference type="Proteomes" id="UP000838756"/>
    </source>
</evidence>
<keyword evidence="2" id="KW-1185">Reference proteome</keyword>
<dbReference type="Proteomes" id="UP000838756">
    <property type="component" value="Unassembled WGS sequence"/>
</dbReference>
<proteinExistence type="predicted"/>
<accession>A0A8S4QNA5</accession>
<sequence length="74" mass="8918">MVSYFYWSLQTGWFAHDHHAEYTVVDRNVTTERCRRDTRCIKEPKPQTEEKEVDHHRRTTIERTVFSALISSFS</sequence>
<organism evidence="1 2">
    <name type="scientific">Pararge aegeria aegeria</name>
    <dbReference type="NCBI Taxonomy" id="348720"/>
    <lineage>
        <taxon>Eukaryota</taxon>
        <taxon>Metazoa</taxon>
        <taxon>Ecdysozoa</taxon>
        <taxon>Arthropoda</taxon>
        <taxon>Hexapoda</taxon>
        <taxon>Insecta</taxon>
        <taxon>Pterygota</taxon>
        <taxon>Neoptera</taxon>
        <taxon>Endopterygota</taxon>
        <taxon>Lepidoptera</taxon>
        <taxon>Glossata</taxon>
        <taxon>Ditrysia</taxon>
        <taxon>Papilionoidea</taxon>
        <taxon>Nymphalidae</taxon>
        <taxon>Satyrinae</taxon>
        <taxon>Satyrini</taxon>
        <taxon>Parargina</taxon>
        <taxon>Pararge</taxon>
    </lineage>
</organism>
<dbReference type="AlphaFoldDB" id="A0A8S4QNA5"/>
<name>A0A8S4QNA5_9NEOP</name>